<dbReference type="Proteomes" id="UP000805193">
    <property type="component" value="Unassembled WGS sequence"/>
</dbReference>
<proteinExistence type="predicted"/>
<evidence type="ECO:0000313" key="2">
    <source>
        <dbReference type="Proteomes" id="UP000805193"/>
    </source>
</evidence>
<gene>
    <name evidence="1" type="ORF">HPB47_025977</name>
</gene>
<name>A0AC60Q0P4_IXOPE</name>
<sequence>MHPALFTQAGVATKEPLLGRREEECEPSRTLHQCSATSAVRRIIVVLATRSTRRSLTRREWRGITSDYRTSSTCSSPFATHWLHVLAPSNLARRPSAIEGWKLALGVGQPEELPGDGGTARARARINEARRSQESVDPRPRRVRAGFPNACAPKRSVFPPRDVETRSFGRCGETAGLPVALALPVPPPLLRGGGGLPPSPPPAPPPREEGPSQPVKEPRASRREPPPPPPPQAREPRPGRRRPPQEEEEPQQELEPRPRSGRREPSGPAGSGVGIRETGTVLPEGESLLEFPLSQFRVGASCPPHVAGSRRFKFVSRPHYYNPSAVNPLKYAEQMQKRRLLWKKSAEGDANSSSPEEKPASSCAKVWEKMTFAQDEGGKVTAKFRKLMGIRSEPPPDADPSSDPLLSKQEKLFHDLDQQYEAARLSTHTHRGVGLGYSSQMAAFFQQTNLTK</sequence>
<reference evidence="1 2" key="1">
    <citation type="journal article" date="2020" name="Cell">
        <title>Large-Scale Comparative Analyses of Tick Genomes Elucidate Their Genetic Diversity and Vector Capacities.</title>
        <authorList>
            <consortium name="Tick Genome and Microbiome Consortium (TIGMIC)"/>
            <person name="Jia N."/>
            <person name="Wang J."/>
            <person name="Shi W."/>
            <person name="Du L."/>
            <person name="Sun Y."/>
            <person name="Zhan W."/>
            <person name="Jiang J.F."/>
            <person name="Wang Q."/>
            <person name="Zhang B."/>
            <person name="Ji P."/>
            <person name="Bell-Sakyi L."/>
            <person name="Cui X.M."/>
            <person name="Yuan T.T."/>
            <person name="Jiang B.G."/>
            <person name="Yang W.F."/>
            <person name="Lam T.T."/>
            <person name="Chang Q.C."/>
            <person name="Ding S.J."/>
            <person name="Wang X.J."/>
            <person name="Zhu J.G."/>
            <person name="Ruan X.D."/>
            <person name="Zhao L."/>
            <person name="Wei J.T."/>
            <person name="Ye R.Z."/>
            <person name="Que T.C."/>
            <person name="Du C.H."/>
            <person name="Zhou Y.H."/>
            <person name="Cheng J.X."/>
            <person name="Dai P.F."/>
            <person name="Guo W.B."/>
            <person name="Han X.H."/>
            <person name="Huang E.J."/>
            <person name="Li L.F."/>
            <person name="Wei W."/>
            <person name="Gao Y.C."/>
            <person name="Liu J.Z."/>
            <person name="Shao H.Z."/>
            <person name="Wang X."/>
            <person name="Wang C.C."/>
            <person name="Yang T.C."/>
            <person name="Huo Q.B."/>
            <person name="Li W."/>
            <person name="Chen H.Y."/>
            <person name="Chen S.E."/>
            <person name="Zhou L.G."/>
            <person name="Ni X.B."/>
            <person name="Tian J.H."/>
            <person name="Sheng Y."/>
            <person name="Liu T."/>
            <person name="Pan Y.S."/>
            <person name="Xia L.Y."/>
            <person name="Li J."/>
            <person name="Zhao F."/>
            <person name="Cao W.C."/>
        </authorList>
    </citation>
    <scope>NUCLEOTIDE SEQUENCE [LARGE SCALE GENOMIC DNA]</scope>
    <source>
        <strain evidence="1">Iper-2018</strain>
    </source>
</reference>
<keyword evidence="2" id="KW-1185">Reference proteome</keyword>
<dbReference type="EMBL" id="JABSTQ010009670">
    <property type="protein sequence ID" value="KAG0426951.1"/>
    <property type="molecule type" value="Genomic_DNA"/>
</dbReference>
<protein>
    <submittedName>
        <fullName evidence="1">Uncharacterized protein</fullName>
    </submittedName>
</protein>
<accession>A0AC60Q0P4</accession>
<comment type="caution">
    <text evidence="1">The sequence shown here is derived from an EMBL/GenBank/DDBJ whole genome shotgun (WGS) entry which is preliminary data.</text>
</comment>
<organism evidence="1 2">
    <name type="scientific">Ixodes persulcatus</name>
    <name type="common">Taiga tick</name>
    <dbReference type="NCBI Taxonomy" id="34615"/>
    <lineage>
        <taxon>Eukaryota</taxon>
        <taxon>Metazoa</taxon>
        <taxon>Ecdysozoa</taxon>
        <taxon>Arthropoda</taxon>
        <taxon>Chelicerata</taxon>
        <taxon>Arachnida</taxon>
        <taxon>Acari</taxon>
        <taxon>Parasitiformes</taxon>
        <taxon>Ixodida</taxon>
        <taxon>Ixodoidea</taxon>
        <taxon>Ixodidae</taxon>
        <taxon>Ixodinae</taxon>
        <taxon>Ixodes</taxon>
    </lineage>
</organism>
<evidence type="ECO:0000313" key="1">
    <source>
        <dbReference type="EMBL" id="KAG0426951.1"/>
    </source>
</evidence>